<proteinExistence type="inferred from homology"/>
<feature type="domain" description="PhoU" evidence="8">
    <location>
        <begin position="121"/>
        <end position="205"/>
    </location>
</feature>
<dbReference type="Gene3D" id="1.20.58.220">
    <property type="entry name" value="Phosphate transport system protein phou homolog 2, domain 2"/>
    <property type="match status" value="2"/>
</dbReference>
<evidence type="ECO:0000256" key="2">
    <source>
        <dbReference type="ARBA" id="ARBA00008107"/>
    </source>
</evidence>
<sequence length="222" mass="25170">MREALDRELGKLTQESIRMVSLVREMVEKSAKALAEQDTRLANEVIAQDKNEVDPLELEIENAAVVLMARQSLVASDLRFALTIIKSLTDLERAGDYAAHVAEDVIVLAKEPPLKSYVVLPEMAHRLAGMLDLVAKAVAERDQEAAREVLRRDDEVDGMYESVTRELLTYMLEDPRTISKALTLMRIARSYERLGDHLENIAERILYWLTGRMEKKPEDVHG</sequence>
<dbReference type="NCBIfam" id="TIGR02135">
    <property type="entry name" value="phoU_full"/>
    <property type="match status" value="1"/>
</dbReference>
<comment type="function">
    <text evidence="7">Plays a role in the regulation of phosphate uptake.</text>
</comment>
<evidence type="ECO:0000313" key="10">
    <source>
        <dbReference type="Proteomes" id="UP000265715"/>
    </source>
</evidence>
<dbReference type="GO" id="GO:0006817">
    <property type="term" value="P:phosphate ion transport"/>
    <property type="evidence" value="ECO:0007669"/>
    <property type="project" value="UniProtKB-KW"/>
</dbReference>
<dbReference type="AlphaFoldDB" id="A0A399EM60"/>
<dbReference type="PANTHER" id="PTHR42930:SF3">
    <property type="entry name" value="PHOSPHATE-SPECIFIC TRANSPORT SYSTEM ACCESSORY PROTEIN PHOU"/>
    <property type="match status" value="1"/>
</dbReference>
<comment type="caution">
    <text evidence="9">The sequence shown here is derived from an EMBL/GenBank/DDBJ whole genome shotgun (WGS) entry which is preliminary data.</text>
</comment>
<dbReference type="GO" id="GO:0045936">
    <property type="term" value="P:negative regulation of phosphate metabolic process"/>
    <property type="evidence" value="ECO:0007669"/>
    <property type="project" value="InterPro"/>
</dbReference>
<comment type="similarity">
    <text evidence="2 7">Belongs to the PhoU family.</text>
</comment>
<keyword evidence="10" id="KW-1185">Reference proteome</keyword>
<dbReference type="Proteomes" id="UP000265715">
    <property type="component" value="Unassembled WGS sequence"/>
</dbReference>
<dbReference type="PIRSF" id="PIRSF003107">
    <property type="entry name" value="PhoU"/>
    <property type="match status" value="1"/>
</dbReference>
<comment type="subunit">
    <text evidence="3 7">Homodimer.</text>
</comment>
<organism evidence="9 10">
    <name type="scientific">Calidithermus terrae</name>
    <dbReference type="NCBI Taxonomy" id="1408545"/>
    <lineage>
        <taxon>Bacteria</taxon>
        <taxon>Thermotogati</taxon>
        <taxon>Deinococcota</taxon>
        <taxon>Deinococci</taxon>
        <taxon>Thermales</taxon>
        <taxon>Thermaceae</taxon>
        <taxon>Calidithermus</taxon>
    </lineage>
</organism>
<dbReference type="PANTHER" id="PTHR42930">
    <property type="entry name" value="PHOSPHATE-SPECIFIC TRANSPORT SYSTEM ACCESSORY PROTEIN PHOU"/>
    <property type="match status" value="1"/>
</dbReference>
<reference evidence="9 10" key="1">
    <citation type="submission" date="2018-08" db="EMBL/GenBank/DDBJ databases">
        <title>Meiothermus terrae DSM 26712 genome sequencing project.</title>
        <authorList>
            <person name="Da Costa M.S."/>
            <person name="Albuquerque L."/>
            <person name="Raposo P."/>
            <person name="Froufe H.J.C."/>
            <person name="Barroso C.S."/>
            <person name="Egas C."/>
        </authorList>
    </citation>
    <scope>NUCLEOTIDE SEQUENCE [LARGE SCALE GENOMIC DNA]</scope>
    <source>
        <strain evidence="9 10">DSM 26712</strain>
    </source>
</reference>
<dbReference type="GO" id="GO:0005737">
    <property type="term" value="C:cytoplasm"/>
    <property type="evidence" value="ECO:0007669"/>
    <property type="project" value="UniProtKB-SubCell"/>
</dbReference>
<dbReference type="EMBL" id="QXDL01000090">
    <property type="protein sequence ID" value="RIH83532.1"/>
    <property type="molecule type" value="Genomic_DNA"/>
</dbReference>
<name>A0A399EM60_9DEIN</name>
<evidence type="ECO:0000256" key="1">
    <source>
        <dbReference type="ARBA" id="ARBA00004496"/>
    </source>
</evidence>
<evidence type="ECO:0000256" key="5">
    <source>
        <dbReference type="ARBA" id="ARBA00022490"/>
    </source>
</evidence>
<evidence type="ECO:0000256" key="3">
    <source>
        <dbReference type="ARBA" id="ARBA00011738"/>
    </source>
</evidence>
<evidence type="ECO:0000259" key="8">
    <source>
        <dbReference type="Pfam" id="PF01895"/>
    </source>
</evidence>
<dbReference type="GO" id="GO:0030643">
    <property type="term" value="P:intracellular phosphate ion homeostasis"/>
    <property type="evidence" value="ECO:0007669"/>
    <property type="project" value="InterPro"/>
</dbReference>
<dbReference type="InterPro" id="IPR028366">
    <property type="entry name" value="PhoU"/>
</dbReference>
<accession>A0A399EM60</accession>
<gene>
    <name evidence="9" type="primary">phoU</name>
    <name evidence="9" type="ORF">Mterra_02249</name>
</gene>
<keyword evidence="6 7" id="KW-0592">Phosphate transport</keyword>
<keyword evidence="5 7" id="KW-0963">Cytoplasm</keyword>
<dbReference type="SUPFAM" id="SSF109755">
    <property type="entry name" value="PhoU-like"/>
    <property type="match status" value="1"/>
</dbReference>
<dbReference type="RefSeq" id="WP_119315304.1">
    <property type="nucleotide sequence ID" value="NZ_QXDL01000090.1"/>
</dbReference>
<dbReference type="OrthoDB" id="9814256at2"/>
<dbReference type="FunFam" id="1.20.58.220:FF:000004">
    <property type="entry name" value="Phosphate-specific transport system accessory protein PhoU"/>
    <property type="match status" value="1"/>
</dbReference>
<evidence type="ECO:0000256" key="6">
    <source>
        <dbReference type="ARBA" id="ARBA00022592"/>
    </source>
</evidence>
<dbReference type="InterPro" id="IPR026022">
    <property type="entry name" value="PhoU_dom"/>
</dbReference>
<evidence type="ECO:0000256" key="4">
    <source>
        <dbReference type="ARBA" id="ARBA00022448"/>
    </source>
</evidence>
<keyword evidence="4 7" id="KW-0813">Transport</keyword>
<feature type="domain" description="PhoU" evidence="8">
    <location>
        <begin position="18"/>
        <end position="105"/>
    </location>
</feature>
<protein>
    <recommendedName>
        <fullName evidence="7">Phosphate-specific transport system accessory protein PhoU</fullName>
    </recommendedName>
</protein>
<dbReference type="Pfam" id="PF01895">
    <property type="entry name" value="PhoU"/>
    <property type="match status" value="2"/>
</dbReference>
<dbReference type="InterPro" id="IPR038078">
    <property type="entry name" value="PhoU-like_sf"/>
</dbReference>
<comment type="subcellular location">
    <subcellularLocation>
        <location evidence="1 7">Cytoplasm</location>
    </subcellularLocation>
</comment>
<evidence type="ECO:0000256" key="7">
    <source>
        <dbReference type="PIRNR" id="PIRNR003107"/>
    </source>
</evidence>
<evidence type="ECO:0000313" key="9">
    <source>
        <dbReference type="EMBL" id="RIH83532.1"/>
    </source>
</evidence>